<dbReference type="GO" id="GO:0003824">
    <property type="term" value="F:catalytic activity"/>
    <property type="evidence" value="ECO:0007669"/>
    <property type="project" value="UniProtKB-ARBA"/>
</dbReference>
<organism evidence="2 3">
    <name type="scientific">Novosphingobium hassiacum</name>
    <dbReference type="NCBI Taxonomy" id="173676"/>
    <lineage>
        <taxon>Bacteria</taxon>
        <taxon>Pseudomonadati</taxon>
        <taxon>Pseudomonadota</taxon>
        <taxon>Alphaproteobacteria</taxon>
        <taxon>Sphingomonadales</taxon>
        <taxon>Sphingomonadaceae</taxon>
        <taxon>Novosphingobium</taxon>
    </lineage>
</organism>
<dbReference type="RefSeq" id="WP_183613180.1">
    <property type="nucleotide sequence ID" value="NZ_JACICY010000004.1"/>
</dbReference>
<evidence type="ECO:0000256" key="1">
    <source>
        <dbReference type="ARBA" id="ARBA00005254"/>
    </source>
</evidence>
<evidence type="ECO:0000313" key="2">
    <source>
        <dbReference type="EMBL" id="MBB3860940.1"/>
    </source>
</evidence>
<dbReference type="Gene3D" id="3.90.226.10">
    <property type="entry name" value="2-enoyl-CoA Hydratase, Chain A, domain 1"/>
    <property type="match status" value="1"/>
</dbReference>
<evidence type="ECO:0000313" key="3">
    <source>
        <dbReference type="Proteomes" id="UP000562395"/>
    </source>
</evidence>
<dbReference type="InterPro" id="IPR001753">
    <property type="entry name" value="Enoyl-CoA_hydra/iso"/>
</dbReference>
<dbReference type="SUPFAM" id="SSF52096">
    <property type="entry name" value="ClpP/crotonase"/>
    <property type="match status" value="1"/>
</dbReference>
<name>A0A7W6A0C9_9SPHN</name>
<accession>A0A7W6A0C9</accession>
<proteinExistence type="inferred from homology"/>
<comment type="similarity">
    <text evidence="1">Belongs to the enoyl-CoA hydratase/isomerase family.</text>
</comment>
<sequence length="245" mass="26531">MKTQFIHHEENDRVTTLTLARPELLNAISPPLMTELLAAVASVAASEARVLILTGQGKAFSAGVDLKYAQSPEFSPAVQSQFSQEARELCKMLETMPQAVIARVDGFCLTGGLEIALACDLIVASERSRFADTHARIGLYPGWGGSQRLPARVGAMRAREMSFTGRHYTAAEAATIGLILEAVPDDQLDGRIQEICRSVLSNKSRSIAQYKSLYRASENLGLDEGLAYEAAIPFPARRRPAPEAG</sequence>
<dbReference type="Proteomes" id="UP000562395">
    <property type="component" value="Unassembled WGS sequence"/>
</dbReference>
<gene>
    <name evidence="2" type="ORF">GGQ88_002209</name>
</gene>
<dbReference type="CDD" id="cd06558">
    <property type="entry name" value="crotonase-like"/>
    <property type="match status" value="1"/>
</dbReference>
<dbReference type="EMBL" id="JACICY010000004">
    <property type="protein sequence ID" value="MBB3860940.1"/>
    <property type="molecule type" value="Genomic_DNA"/>
</dbReference>
<dbReference type="Pfam" id="PF00378">
    <property type="entry name" value="ECH_1"/>
    <property type="match status" value="1"/>
</dbReference>
<reference evidence="2 3" key="1">
    <citation type="submission" date="2020-08" db="EMBL/GenBank/DDBJ databases">
        <title>Genomic Encyclopedia of Type Strains, Phase IV (KMG-IV): sequencing the most valuable type-strain genomes for metagenomic binning, comparative biology and taxonomic classification.</title>
        <authorList>
            <person name="Goeker M."/>
        </authorList>
    </citation>
    <scope>NUCLEOTIDE SEQUENCE [LARGE SCALE GENOMIC DNA]</scope>
    <source>
        <strain evidence="2 3">DSM 14552</strain>
    </source>
</reference>
<dbReference type="AlphaFoldDB" id="A0A7W6A0C9"/>
<dbReference type="PANTHER" id="PTHR43802">
    <property type="entry name" value="ENOYL-COA HYDRATASE"/>
    <property type="match status" value="1"/>
</dbReference>
<dbReference type="InterPro" id="IPR029045">
    <property type="entry name" value="ClpP/crotonase-like_dom_sf"/>
</dbReference>
<dbReference type="PANTHER" id="PTHR43802:SF1">
    <property type="entry name" value="IP11341P-RELATED"/>
    <property type="match status" value="1"/>
</dbReference>
<comment type="caution">
    <text evidence="2">The sequence shown here is derived from an EMBL/GenBank/DDBJ whole genome shotgun (WGS) entry which is preliminary data.</text>
</comment>
<protein>
    <submittedName>
        <fullName evidence="2">Enoyl-CoA hydratase/carnithine racemase</fullName>
    </submittedName>
</protein>
<keyword evidence="3" id="KW-1185">Reference proteome</keyword>